<reference evidence="1 2" key="1">
    <citation type="submission" date="2013-11" db="EMBL/GenBank/DDBJ databases">
        <title>Opisthorchis viverrini - life in the bile duct.</title>
        <authorList>
            <person name="Young N.D."/>
            <person name="Nagarajan N."/>
            <person name="Lin S.J."/>
            <person name="Korhonen P.K."/>
            <person name="Jex A.R."/>
            <person name="Hall R.S."/>
            <person name="Safavi-Hemami H."/>
            <person name="Kaewkong W."/>
            <person name="Bertrand D."/>
            <person name="Gao S."/>
            <person name="Seet Q."/>
            <person name="Wongkham S."/>
            <person name="Teh B.T."/>
            <person name="Wongkham C."/>
            <person name="Intapan P.M."/>
            <person name="Maleewong W."/>
            <person name="Yang X."/>
            <person name="Hu M."/>
            <person name="Wang Z."/>
            <person name="Hofmann A."/>
            <person name="Sternberg P.W."/>
            <person name="Tan P."/>
            <person name="Wang J."/>
            <person name="Gasser R.B."/>
        </authorList>
    </citation>
    <scope>NUCLEOTIDE SEQUENCE [LARGE SCALE GENOMIC DNA]</scope>
</reference>
<organism evidence="1 2">
    <name type="scientific">Opisthorchis viverrini</name>
    <name type="common">Southeast Asian liver fluke</name>
    <dbReference type="NCBI Taxonomy" id="6198"/>
    <lineage>
        <taxon>Eukaryota</taxon>
        <taxon>Metazoa</taxon>
        <taxon>Spiralia</taxon>
        <taxon>Lophotrochozoa</taxon>
        <taxon>Platyhelminthes</taxon>
        <taxon>Trematoda</taxon>
        <taxon>Digenea</taxon>
        <taxon>Opisthorchiida</taxon>
        <taxon>Opisthorchiata</taxon>
        <taxon>Opisthorchiidae</taxon>
        <taxon>Opisthorchis</taxon>
    </lineage>
</organism>
<protein>
    <submittedName>
        <fullName evidence="1">Uncharacterized protein</fullName>
    </submittedName>
</protein>
<dbReference type="KEGG" id="ovi:T265_15240"/>
<dbReference type="EMBL" id="KL597020">
    <property type="protein sequence ID" value="KER20790.1"/>
    <property type="molecule type" value="Genomic_DNA"/>
</dbReference>
<evidence type="ECO:0000313" key="1">
    <source>
        <dbReference type="EMBL" id="KER20790.1"/>
    </source>
</evidence>
<dbReference type="GeneID" id="20329405"/>
<feature type="non-terminal residue" evidence="1">
    <location>
        <position position="72"/>
    </location>
</feature>
<dbReference type="Proteomes" id="UP000054324">
    <property type="component" value="Unassembled WGS sequence"/>
</dbReference>
<dbReference type="CTD" id="20329405"/>
<dbReference type="AlphaFoldDB" id="A0A074ZC55"/>
<proteinExistence type="predicted"/>
<gene>
    <name evidence="1" type="ORF">T265_15240</name>
</gene>
<accession>A0A074ZC55</accession>
<feature type="non-terminal residue" evidence="1">
    <location>
        <position position="1"/>
    </location>
</feature>
<keyword evidence="2" id="KW-1185">Reference proteome</keyword>
<name>A0A074ZC55_OPIVI</name>
<evidence type="ECO:0000313" key="2">
    <source>
        <dbReference type="Proteomes" id="UP000054324"/>
    </source>
</evidence>
<sequence length="72" mass="7895">LLLNELAESTVTTFKKSVPSLVPAVKETTPPKCSTRYVRNSLHLTEDWNKKPFGDLFSASSPSSSSDTSDCF</sequence>
<dbReference type="RefSeq" id="XP_009175464.1">
    <property type="nucleotide sequence ID" value="XM_009177200.1"/>
</dbReference>